<evidence type="ECO:0008006" key="5">
    <source>
        <dbReference type="Google" id="ProtNLM"/>
    </source>
</evidence>
<proteinExistence type="predicted"/>
<dbReference type="InterPro" id="IPR036259">
    <property type="entry name" value="MFS_trans_sf"/>
</dbReference>
<dbReference type="EMBL" id="CP016540">
    <property type="protein sequence ID" value="ANU26625.1"/>
    <property type="molecule type" value="Genomic_DNA"/>
</dbReference>
<dbReference type="GO" id="GO:0022857">
    <property type="term" value="F:transmembrane transporter activity"/>
    <property type="evidence" value="ECO:0007669"/>
    <property type="project" value="InterPro"/>
</dbReference>
<dbReference type="SUPFAM" id="SSF103473">
    <property type="entry name" value="MFS general substrate transporter"/>
    <property type="match status" value="1"/>
</dbReference>
<keyword evidence="2" id="KW-0472">Membrane</keyword>
<evidence type="ECO:0000256" key="2">
    <source>
        <dbReference type="SAM" id="Phobius"/>
    </source>
</evidence>
<evidence type="ECO:0000313" key="4">
    <source>
        <dbReference type="Proteomes" id="UP000053354"/>
    </source>
</evidence>
<evidence type="ECO:0000256" key="1">
    <source>
        <dbReference type="ARBA" id="ARBA00004651"/>
    </source>
</evidence>
<protein>
    <recommendedName>
        <fullName evidence="5">Major facilitator superfamily (MFS) profile domain-containing protein</fullName>
    </recommendedName>
</protein>
<dbReference type="GO" id="GO:0005886">
    <property type="term" value="C:plasma membrane"/>
    <property type="evidence" value="ECO:0007669"/>
    <property type="project" value="UniProtKB-SubCell"/>
</dbReference>
<dbReference type="Pfam" id="PF07690">
    <property type="entry name" value="MFS_1"/>
    <property type="match status" value="1"/>
</dbReference>
<comment type="subcellular location">
    <subcellularLocation>
        <location evidence="1">Cell membrane</location>
        <topology evidence="1">Multi-pass membrane protein</topology>
    </subcellularLocation>
</comment>
<dbReference type="KEGG" id="pll:I858_006255"/>
<dbReference type="AlphaFoldDB" id="A0A1B1S0C0"/>
<evidence type="ECO:0000313" key="3">
    <source>
        <dbReference type="EMBL" id="ANU26625.1"/>
    </source>
</evidence>
<dbReference type="Gene3D" id="1.20.1250.20">
    <property type="entry name" value="MFS general substrate transporter like domains"/>
    <property type="match status" value="1"/>
</dbReference>
<gene>
    <name evidence="3" type="ORF">I858_006255</name>
</gene>
<organism evidence="3 4">
    <name type="scientific">Planococcus versutus</name>
    <dbReference type="NCBI Taxonomy" id="1302659"/>
    <lineage>
        <taxon>Bacteria</taxon>
        <taxon>Bacillati</taxon>
        <taxon>Bacillota</taxon>
        <taxon>Bacilli</taxon>
        <taxon>Bacillales</taxon>
        <taxon>Caryophanaceae</taxon>
        <taxon>Planococcus</taxon>
    </lineage>
</organism>
<keyword evidence="4" id="KW-1185">Reference proteome</keyword>
<dbReference type="Proteomes" id="UP000053354">
    <property type="component" value="Chromosome"/>
</dbReference>
<keyword evidence="2" id="KW-0812">Transmembrane</keyword>
<feature type="transmembrane region" description="Helical" evidence="2">
    <location>
        <begin position="66"/>
        <end position="85"/>
    </location>
</feature>
<reference evidence="3" key="1">
    <citation type="submission" date="2016-10" db="EMBL/GenBank/DDBJ databases">
        <authorList>
            <person name="See-Too W.S."/>
        </authorList>
    </citation>
    <scope>NUCLEOTIDE SEQUENCE</scope>
    <source>
        <strain evidence="3">L10.15</strain>
    </source>
</reference>
<keyword evidence="2" id="KW-1133">Transmembrane helix</keyword>
<feature type="transmembrane region" description="Helical" evidence="2">
    <location>
        <begin position="42"/>
        <end position="60"/>
    </location>
</feature>
<sequence>MWHIYILQVLMGILGAVQKNSEKTILARYVTKEIAGTQIGHYHIWTSVAAAVAVIATGYLVDCLTIASIFYVASLIFAGSGILLLKLTTNHL</sequence>
<dbReference type="InterPro" id="IPR011701">
    <property type="entry name" value="MFS"/>
</dbReference>
<accession>A0A1B1S0C0</accession>
<name>A0A1B1S0C0_9BACL</name>